<dbReference type="AlphaFoldDB" id="A0A0F8YFQ3"/>
<dbReference type="EMBL" id="LAZR01053632">
    <property type="protein sequence ID" value="KKK80323.1"/>
    <property type="molecule type" value="Genomic_DNA"/>
</dbReference>
<gene>
    <name evidence="2" type="ORF">LCGC14_2824640</name>
</gene>
<evidence type="ECO:0000313" key="2">
    <source>
        <dbReference type="EMBL" id="KKK80323.1"/>
    </source>
</evidence>
<feature type="region of interest" description="Disordered" evidence="1">
    <location>
        <begin position="1"/>
        <end position="51"/>
    </location>
</feature>
<sequence length="51" mass="6634">MVARQDRTKVHKGRRKRGSRIRRRMWALRHNRRVRRRRSRRRGRKRINFKK</sequence>
<organism evidence="2">
    <name type="scientific">marine sediment metagenome</name>
    <dbReference type="NCBI Taxonomy" id="412755"/>
    <lineage>
        <taxon>unclassified sequences</taxon>
        <taxon>metagenomes</taxon>
        <taxon>ecological metagenomes</taxon>
    </lineage>
</organism>
<accession>A0A0F8YFQ3</accession>
<reference evidence="2" key="1">
    <citation type="journal article" date="2015" name="Nature">
        <title>Complex archaea that bridge the gap between prokaryotes and eukaryotes.</title>
        <authorList>
            <person name="Spang A."/>
            <person name="Saw J.H."/>
            <person name="Jorgensen S.L."/>
            <person name="Zaremba-Niedzwiedzka K."/>
            <person name="Martijn J."/>
            <person name="Lind A.E."/>
            <person name="van Eijk R."/>
            <person name="Schleper C."/>
            <person name="Guy L."/>
            <person name="Ettema T.J."/>
        </authorList>
    </citation>
    <scope>NUCLEOTIDE SEQUENCE</scope>
</reference>
<name>A0A0F8YFQ3_9ZZZZ</name>
<proteinExistence type="predicted"/>
<comment type="caution">
    <text evidence="2">The sequence shown here is derived from an EMBL/GenBank/DDBJ whole genome shotgun (WGS) entry which is preliminary data.</text>
</comment>
<feature type="compositionally biased region" description="Basic residues" evidence="1">
    <location>
        <begin position="9"/>
        <end position="51"/>
    </location>
</feature>
<evidence type="ECO:0000256" key="1">
    <source>
        <dbReference type="SAM" id="MobiDB-lite"/>
    </source>
</evidence>
<protein>
    <submittedName>
        <fullName evidence="2">Uncharacterized protein</fullName>
    </submittedName>
</protein>